<evidence type="ECO:0000259" key="1">
    <source>
        <dbReference type="Pfam" id="PF22124"/>
    </source>
</evidence>
<dbReference type="Gene3D" id="1.50.10.10">
    <property type="match status" value="1"/>
</dbReference>
<dbReference type="InterPro" id="IPR008928">
    <property type="entry name" value="6-hairpin_glycosidase_sf"/>
</dbReference>
<evidence type="ECO:0000313" key="2">
    <source>
        <dbReference type="EMBL" id="MBK1827868.1"/>
    </source>
</evidence>
<accession>A0A934VBY3</accession>
<comment type="caution">
    <text evidence="2">The sequence shown here is derived from an EMBL/GenBank/DDBJ whole genome shotgun (WGS) entry which is preliminary data.</text>
</comment>
<dbReference type="InterPro" id="IPR012341">
    <property type="entry name" value="6hp_glycosidase-like_sf"/>
</dbReference>
<dbReference type="RefSeq" id="WP_234044849.1">
    <property type="nucleotide sequence ID" value="NZ_JAENII010000009.1"/>
</dbReference>
<dbReference type="GO" id="GO:0005975">
    <property type="term" value="P:carbohydrate metabolic process"/>
    <property type="evidence" value="ECO:0007669"/>
    <property type="project" value="InterPro"/>
</dbReference>
<dbReference type="Proteomes" id="UP000658278">
    <property type="component" value="Unassembled WGS sequence"/>
</dbReference>
<reference evidence="2" key="1">
    <citation type="submission" date="2021-01" db="EMBL/GenBank/DDBJ databases">
        <title>Modified the classification status of verrucomicrobia.</title>
        <authorList>
            <person name="Feng X."/>
        </authorList>
    </citation>
    <scope>NUCLEOTIDE SEQUENCE</scope>
    <source>
        <strain evidence="2">KCTC 22201</strain>
    </source>
</reference>
<keyword evidence="3" id="KW-1185">Reference proteome</keyword>
<protein>
    <recommendedName>
        <fullName evidence="1">Glycosyl hydrolase family 95 catalytic domain-containing protein</fullName>
    </recommendedName>
</protein>
<dbReference type="AlphaFoldDB" id="A0A934VBY3"/>
<dbReference type="GO" id="GO:0004560">
    <property type="term" value="F:alpha-L-fucosidase activity"/>
    <property type="evidence" value="ECO:0007669"/>
    <property type="project" value="TreeGrafter"/>
</dbReference>
<dbReference type="EMBL" id="JAENII010000009">
    <property type="protein sequence ID" value="MBK1827868.1"/>
    <property type="molecule type" value="Genomic_DNA"/>
</dbReference>
<feature type="domain" description="Glycosyl hydrolase family 95 catalytic" evidence="1">
    <location>
        <begin position="289"/>
        <end position="598"/>
    </location>
</feature>
<gene>
    <name evidence="2" type="ORF">JIN81_12625</name>
</gene>
<evidence type="ECO:0000313" key="3">
    <source>
        <dbReference type="Proteomes" id="UP000658278"/>
    </source>
</evidence>
<dbReference type="InterPro" id="IPR054363">
    <property type="entry name" value="GH95_cat"/>
</dbReference>
<proteinExistence type="predicted"/>
<dbReference type="Pfam" id="PF22124">
    <property type="entry name" value="Glyco_hydro_95_cat"/>
    <property type="match status" value="1"/>
</dbReference>
<name>A0A934VBY3_9BACT</name>
<sequence>MAAVFVASASAMPAPLVDRVGWAEMLGRHDLVWGSMPKRWDQAPFLGNGEQGTLMYEINRRSLRWDVGCSAAHDHRPFEKDDLSEKGVAVLNRGRHFIGHLRVELPEDMTGGQARLDLWNAEARGTVEAKGGELSWRTLVHAREPVMKFEMTPSGSLADAKFVYVPEKARSARAVRAKSLRKPANPDAVSGTLPDGVRTSVQHLWAGGQTAVAYLERNDGGKRSLWLSVQHSFPGKEAEAAAVKAVRTAAATDQSAWTDAHRAWWHDYYPASFVSTGDPYWDSFYWIQQYKLACATRDKGWIIDNQGPWLQPTAWNATWWNLNVQLSHSGTYQANRRGMASALSHRLDINRANLRLNVAEPYREDSYAIGRTVSGWDLLGHAGQPGGREPMDRNIGRECANLLWGLHNVDLEVRYWQDAELRDRVLFPLLVGAVNYYCHFLVEEDDGLLHIPNTHSPEFRNAEDCSYDLDLLRWGVGRLLEIADERGLSAADEPLIPKWREIEEKLVPTHVNETGRMLGKNAPLNGGHRHWSHLMAIYPLRTLTPEDKKDRELIEKSLKRWHSFGRGIAGYAFTGASCMSSLLGDGEGALTYLNQLKSYLKPSTLYSEIGLPVMETPLHGATAIQEMLLQSWGGRLRVLPAVPGTWPDVQFSQLRGEGAFLVSARRGGGSTKWVLVESEVGGVVEVEPQLNDAAWVTTEGTKVSKLSPGVYRIDAPKGGMAMFWPEGTERPAMEVSPVRARGAVHRFGLPKGYRELAAKPE</sequence>
<dbReference type="PANTHER" id="PTHR31084">
    <property type="entry name" value="ALPHA-L-FUCOSIDASE 2"/>
    <property type="match status" value="1"/>
</dbReference>
<dbReference type="PANTHER" id="PTHR31084:SF0">
    <property type="entry name" value="ALPHA-L-FUCOSIDASE 2"/>
    <property type="match status" value="1"/>
</dbReference>
<dbReference type="SUPFAM" id="SSF48208">
    <property type="entry name" value="Six-hairpin glycosidases"/>
    <property type="match status" value="1"/>
</dbReference>
<organism evidence="2 3">
    <name type="scientific">Haloferula rosea</name>
    <dbReference type="NCBI Taxonomy" id="490093"/>
    <lineage>
        <taxon>Bacteria</taxon>
        <taxon>Pseudomonadati</taxon>
        <taxon>Verrucomicrobiota</taxon>
        <taxon>Verrucomicrobiia</taxon>
        <taxon>Verrucomicrobiales</taxon>
        <taxon>Verrucomicrobiaceae</taxon>
        <taxon>Haloferula</taxon>
    </lineage>
</organism>